<dbReference type="RefSeq" id="WP_143872579.1">
    <property type="nucleotide sequence ID" value="NZ_CP041660.1"/>
</dbReference>
<reference evidence="10 11" key="1">
    <citation type="submission" date="2024-06" db="EMBL/GenBank/DDBJ databases">
        <authorList>
            <person name="Chen R.Y."/>
        </authorList>
    </citation>
    <scope>NUCLEOTIDE SEQUENCE [LARGE SCALE GENOMIC DNA]</scope>
    <source>
        <strain evidence="10 11">D2</strain>
    </source>
</reference>
<evidence type="ECO:0000313" key="11">
    <source>
        <dbReference type="Proteomes" id="UP001467690"/>
    </source>
</evidence>
<keyword evidence="6 7" id="KW-0676">Redox-active center</keyword>
<dbReference type="Proteomes" id="UP001467690">
    <property type="component" value="Unassembled WGS sequence"/>
</dbReference>
<dbReference type="CDD" id="cd03020">
    <property type="entry name" value="DsbA_DsbC_DsbG"/>
    <property type="match status" value="1"/>
</dbReference>
<evidence type="ECO:0000256" key="2">
    <source>
        <dbReference type="ARBA" id="ARBA00009813"/>
    </source>
</evidence>
<comment type="similarity">
    <text evidence="2 7">Belongs to the thioredoxin family. DsbC subfamily.</text>
</comment>
<evidence type="ECO:0000256" key="4">
    <source>
        <dbReference type="ARBA" id="ARBA00022764"/>
    </source>
</evidence>
<dbReference type="Pfam" id="PF13098">
    <property type="entry name" value="Thioredoxin_2"/>
    <property type="match status" value="1"/>
</dbReference>
<comment type="function">
    <text evidence="7">Required for disulfide bond formation in some periplasmic proteins. Acts by transferring its disulfide bond to other proteins and is reduced in the process.</text>
</comment>
<dbReference type="Gene3D" id="3.10.450.70">
    <property type="entry name" value="Disulphide bond isomerase, DsbC/G, N-terminal"/>
    <property type="match status" value="1"/>
</dbReference>
<organism evidence="10 11">
    <name type="scientific">Catenovulum sediminis</name>
    <dbReference type="NCBI Taxonomy" id="1740262"/>
    <lineage>
        <taxon>Bacteria</taxon>
        <taxon>Pseudomonadati</taxon>
        <taxon>Pseudomonadota</taxon>
        <taxon>Gammaproteobacteria</taxon>
        <taxon>Alteromonadales</taxon>
        <taxon>Alteromonadaceae</taxon>
        <taxon>Catenovulum</taxon>
    </lineage>
</organism>
<feature type="chain" id="PRO_5044950670" description="Thiol:disulfide interchange protein" evidence="7">
    <location>
        <begin position="27"/>
        <end position="240"/>
    </location>
</feature>
<keyword evidence="10" id="KW-0413">Isomerase</keyword>
<comment type="subcellular location">
    <subcellularLocation>
        <location evidence="1 7">Periplasm</location>
    </subcellularLocation>
</comment>
<comment type="caution">
    <text evidence="10">The sequence shown here is derived from an EMBL/GenBank/DDBJ whole genome shotgun (WGS) entry which is preliminary data.</text>
</comment>
<dbReference type="InterPro" id="IPR036249">
    <property type="entry name" value="Thioredoxin-like_sf"/>
</dbReference>
<evidence type="ECO:0000256" key="7">
    <source>
        <dbReference type="RuleBase" id="RU364038"/>
    </source>
</evidence>
<evidence type="ECO:0000313" key="10">
    <source>
        <dbReference type="EMBL" id="MER2493437.1"/>
    </source>
</evidence>
<proteinExistence type="inferred from homology"/>
<keyword evidence="11" id="KW-1185">Reference proteome</keyword>
<keyword evidence="3 7" id="KW-0732">Signal</keyword>
<dbReference type="SUPFAM" id="SSF52833">
    <property type="entry name" value="Thioredoxin-like"/>
    <property type="match status" value="1"/>
</dbReference>
<dbReference type="InterPro" id="IPR012336">
    <property type="entry name" value="Thioredoxin-like_fold"/>
</dbReference>
<evidence type="ECO:0000259" key="9">
    <source>
        <dbReference type="Pfam" id="PF13098"/>
    </source>
</evidence>
<gene>
    <name evidence="10" type="primary">dsbC</name>
    <name evidence="10" type="ORF">ABS311_16285</name>
</gene>
<protein>
    <recommendedName>
        <fullName evidence="7">Thiol:disulfide interchange protein</fullName>
    </recommendedName>
</protein>
<dbReference type="PANTHER" id="PTHR35272:SF3">
    <property type="entry name" value="THIOL:DISULFIDE INTERCHANGE PROTEIN DSBC"/>
    <property type="match status" value="1"/>
</dbReference>
<dbReference type="InterPro" id="IPR033954">
    <property type="entry name" value="DiS-bond_Isoase_DsbC/G"/>
</dbReference>
<dbReference type="GO" id="GO:0003756">
    <property type="term" value="F:protein disulfide isomerase activity"/>
    <property type="evidence" value="ECO:0007669"/>
    <property type="project" value="UniProtKB-EC"/>
</dbReference>
<dbReference type="Gene3D" id="3.40.30.10">
    <property type="entry name" value="Glutaredoxin"/>
    <property type="match status" value="1"/>
</dbReference>
<name>A0ABV1RL21_9ALTE</name>
<dbReference type="SUPFAM" id="SSF54423">
    <property type="entry name" value="DsbC/DsbG N-terminal domain-like"/>
    <property type="match status" value="1"/>
</dbReference>
<evidence type="ECO:0000256" key="6">
    <source>
        <dbReference type="ARBA" id="ARBA00023284"/>
    </source>
</evidence>
<sequence length="240" mass="26334">MLNKTFKRACIALLALGIQMPSLVSAEADTKAIKNSVENRLGLKVEDIIDIPVQGMSGVLTDKGLFYVSDNGEYLFHGSLFNVKQNMRNESEVILSGVRQQQLNQFSGDMITYKAKNEKHVINVFTDITCGYCRKLHQQIDEYNALGITVKYLAFPRGGVASQSYNDMVSVWCANDPKQAMTDAKLQGKVVAKSCENNVEAQYNFGAQSGVTGTPAIILKDGTLVPGYRPPADMLKVLEG</sequence>
<evidence type="ECO:0000259" key="8">
    <source>
        <dbReference type="Pfam" id="PF10411"/>
    </source>
</evidence>
<feature type="signal peptide" evidence="7">
    <location>
        <begin position="1"/>
        <end position="26"/>
    </location>
</feature>
<dbReference type="PANTHER" id="PTHR35272">
    <property type="entry name" value="THIOL:DISULFIDE INTERCHANGE PROTEIN DSBC-RELATED"/>
    <property type="match status" value="1"/>
</dbReference>
<feature type="domain" description="Disulphide bond isomerase DsbC/G N-terminal" evidence="8">
    <location>
        <begin position="25"/>
        <end position="86"/>
    </location>
</feature>
<keyword evidence="5" id="KW-1015">Disulfide bond</keyword>
<evidence type="ECO:0000256" key="5">
    <source>
        <dbReference type="ARBA" id="ARBA00023157"/>
    </source>
</evidence>
<dbReference type="InterPro" id="IPR018950">
    <property type="entry name" value="DiS-bond_isomerase_DsbC/G_N"/>
</dbReference>
<evidence type="ECO:0000256" key="3">
    <source>
        <dbReference type="ARBA" id="ARBA00022729"/>
    </source>
</evidence>
<feature type="domain" description="Thioredoxin-like fold" evidence="9">
    <location>
        <begin position="115"/>
        <end position="238"/>
    </location>
</feature>
<dbReference type="InterPro" id="IPR009094">
    <property type="entry name" value="DiS-bond_isomerase_DsbC/G_N_sf"/>
</dbReference>
<accession>A0ABV1RL21</accession>
<dbReference type="Pfam" id="PF10411">
    <property type="entry name" value="DsbC_N"/>
    <property type="match status" value="1"/>
</dbReference>
<dbReference type="NCBIfam" id="NF008129">
    <property type="entry name" value="PRK10877.1"/>
    <property type="match status" value="1"/>
</dbReference>
<dbReference type="EMBL" id="JBELOE010000265">
    <property type="protein sequence ID" value="MER2493437.1"/>
    <property type="molecule type" value="Genomic_DNA"/>
</dbReference>
<keyword evidence="4 7" id="KW-0574">Periplasm</keyword>
<evidence type="ECO:0000256" key="1">
    <source>
        <dbReference type="ARBA" id="ARBA00004418"/>
    </source>
</evidence>
<dbReference type="InterPro" id="IPR051470">
    <property type="entry name" value="Thiol:disulfide_interchange"/>
</dbReference>